<protein>
    <submittedName>
        <fullName evidence="10">NADH dehydrogenase</fullName>
    </submittedName>
</protein>
<keyword evidence="4" id="KW-0560">Oxidoreductase</keyword>
<evidence type="ECO:0000259" key="9">
    <source>
        <dbReference type="Pfam" id="PF22366"/>
    </source>
</evidence>
<dbReference type="EMBL" id="JAFCMP010000007">
    <property type="protein sequence ID" value="KAG5192315.1"/>
    <property type="molecule type" value="Genomic_DNA"/>
</dbReference>
<organism evidence="10 11">
    <name type="scientific">Tribonema minus</name>
    <dbReference type="NCBI Taxonomy" id="303371"/>
    <lineage>
        <taxon>Eukaryota</taxon>
        <taxon>Sar</taxon>
        <taxon>Stramenopiles</taxon>
        <taxon>Ochrophyta</taxon>
        <taxon>PX clade</taxon>
        <taxon>Xanthophyceae</taxon>
        <taxon>Tribonematales</taxon>
        <taxon>Tribonemataceae</taxon>
        <taxon>Tribonema</taxon>
    </lineage>
</organism>
<evidence type="ECO:0000256" key="2">
    <source>
        <dbReference type="ARBA" id="ARBA00022630"/>
    </source>
</evidence>
<feature type="domain" description="External alternative NADH-ubiquinone oxidoreductase-like C-terminal" evidence="9">
    <location>
        <begin position="522"/>
        <end position="587"/>
    </location>
</feature>
<gene>
    <name evidence="10" type="ORF">JKP88DRAFT_266206</name>
</gene>
<dbReference type="InterPro" id="IPR023753">
    <property type="entry name" value="FAD/NAD-binding_dom"/>
</dbReference>
<name>A0A835ZEN6_9STRA</name>
<proteinExistence type="inferred from homology"/>
<comment type="caution">
    <text evidence="10">The sequence shown here is derived from an EMBL/GenBank/DDBJ whole genome shotgun (WGS) entry which is preliminary data.</text>
</comment>
<keyword evidence="2" id="KW-0285">Flavoprotein</keyword>
<evidence type="ECO:0000256" key="4">
    <source>
        <dbReference type="ARBA" id="ARBA00023002"/>
    </source>
</evidence>
<comment type="similarity">
    <text evidence="1">Belongs to the NADH dehydrogenase family.</text>
</comment>
<evidence type="ECO:0000256" key="6">
    <source>
        <dbReference type="SAM" id="MobiDB-lite"/>
    </source>
</evidence>
<reference evidence="10" key="1">
    <citation type="submission" date="2021-02" db="EMBL/GenBank/DDBJ databases">
        <title>First Annotated Genome of the Yellow-green Alga Tribonema minus.</title>
        <authorList>
            <person name="Mahan K.M."/>
        </authorList>
    </citation>
    <scope>NUCLEOTIDE SEQUENCE</scope>
    <source>
        <strain evidence="10">UTEX B ZZ1240</strain>
    </source>
</reference>
<dbReference type="OrthoDB" id="3244603at2759"/>
<dbReference type="Gene3D" id="3.50.50.100">
    <property type="match status" value="1"/>
</dbReference>
<feature type="signal peptide" evidence="7">
    <location>
        <begin position="1"/>
        <end position="18"/>
    </location>
</feature>
<evidence type="ECO:0000256" key="5">
    <source>
        <dbReference type="ARBA" id="ARBA00023027"/>
    </source>
</evidence>
<dbReference type="Pfam" id="PF07992">
    <property type="entry name" value="Pyr_redox_2"/>
    <property type="match status" value="1"/>
</dbReference>
<evidence type="ECO:0000313" key="10">
    <source>
        <dbReference type="EMBL" id="KAG5192315.1"/>
    </source>
</evidence>
<accession>A0A835ZEN6</accession>
<evidence type="ECO:0000256" key="1">
    <source>
        <dbReference type="ARBA" id="ARBA00005272"/>
    </source>
</evidence>
<dbReference type="InterPro" id="IPR054585">
    <property type="entry name" value="NDH2-like_C"/>
</dbReference>
<keyword evidence="7" id="KW-0732">Signal</keyword>
<dbReference type="InterPro" id="IPR045024">
    <property type="entry name" value="NDH-2"/>
</dbReference>
<dbReference type="SUPFAM" id="SSF51905">
    <property type="entry name" value="FAD/NAD(P)-binding domain"/>
    <property type="match status" value="2"/>
</dbReference>
<dbReference type="InterPro" id="IPR036188">
    <property type="entry name" value="FAD/NAD-bd_sf"/>
</dbReference>
<dbReference type="GO" id="GO:0003954">
    <property type="term" value="F:NADH dehydrogenase activity"/>
    <property type="evidence" value="ECO:0007669"/>
    <property type="project" value="InterPro"/>
</dbReference>
<dbReference type="Pfam" id="PF22366">
    <property type="entry name" value="NDH2_C"/>
    <property type="match status" value="1"/>
</dbReference>
<dbReference type="PANTHER" id="PTHR43706:SF38">
    <property type="entry name" value="FAD_NAD(P)-BINDING DOMAIN-CONTAINING PROTEIN"/>
    <property type="match status" value="1"/>
</dbReference>
<feature type="chain" id="PRO_5032616207" evidence="7">
    <location>
        <begin position="19"/>
        <end position="599"/>
    </location>
</feature>
<dbReference type="Proteomes" id="UP000664859">
    <property type="component" value="Unassembled WGS sequence"/>
</dbReference>
<dbReference type="PANTHER" id="PTHR43706">
    <property type="entry name" value="NADH DEHYDROGENASE"/>
    <property type="match status" value="1"/>
</dbReference>
<feature type="region of interest" description="Disordered" evidence="6">
    <location>
        <begin position="39"/>
        <end position="69"/>
    </location>
</feature>
<dbReference type="AlphaFoldDB" id="A0A835ZEN6"/>
<dbReference type="GO" id="GO:0005739">
    <property type="term" value="C:mitochondrion"/>
    <property type="evidence" value="ECO:0007669"/>
    <property type="project" value="TreeGrafter"/>
</dbReference>
<keyword evidence="11" id="KW-1185">Reference proteome</keyword>
<keyword evidence="5" id="KW-0520">NAD</keyword>
<evidence type="ECO:0000313" key="11">
    <source>
        <dbReference type="Proteomes" id="UP000664859"/>
    </source>
</evidence>
<feature type="domain" description="FAD/NAD(P)-binding" evidence="8">
    <location>
        <begin position="129"/>
        <end position="465"/>
    </location>
</feature>
<keyword evidence="3" id="KW-0274">FAD</keyword>
<sequence>MLTVNILSSLLLLGSVSGFAPLPSQRLISQRPTVSALHVKTPTKPEQPEQVAPARPPLPGPGNDDKDSDKDKDLFFKLQLDAADFLAFSGRALDTVEDVLLHLRRAYEPKALGALNLQSLSTRQGAKPRLVVLGTGWGGHALVKVIDHEKYDVVVVSPRNCFVFTPMLAASAVGTVETSSITESIKAANPQVTYVQGSVRSIDAEAHRITVDTFSSLNVGSSSAAVEKFELDYSKLVYAVGSKTGTFGIPGVMEHSYVLKEVSDARRLRRALLRKFDEASFPGVDDERRRQLLSFLVIGSGPTGVEFTGELSDLLKTDVPRLFPDLVPFISLKIISAGKTILPMFDKVLQEKGLKTLAAGGANVMLNARVKEITRSAAILQDGSEVPFGLCFWAGGTEARKLTRDTIAKIPGQTEMVGAAREQLTVDGYMRVKGVKDGSILGIGDAVRVEGQQFPTTGQVAAQEGAYVARLLNRGYVLDTDGPPLAPNAAAAPGDKNILSAAGDWLRLRGDIAARPFHFLNLGVLAYLGSGAGVAELRGGDNTRLLDASGKVGSFLWRSTYVVKQVSMRNRVCVLIDWAKAKTFGRDFTSPSDYYSPEE</sequence>
<evidence type="ECO:0000256" key="7">
    <source>
        <dbReference type="SAM" id="SignalP"/>
    </source>
</evidence>
<evidence type="ECO:0000259" key="8">
    <source>
        <dbReference type="Pfam" id="PF07992"/>
    </source>
</evidence>
<evidence type="ECO:0000256" key="3">
    <source>
        <dbReference type="ARBA" id="ARBA00022827"/>
    </source>
</evidence>